<keyword evidence="1" id="KW-1133">Transmembrane helix</keyword>
<evidence type="ECO:0008006" key="4">
    <source>
        <dbReference type="Google" id="ProtNLM"/>
    </source>
</evidence>
<dbReference type="EMBL" id="RQXT01000085">
    <property type="protein sequence ID" value="RRH88770.1"/>
    <property type="molecule type" value="Genomic_DNA"/>
</dbReference>
<evidence type="ECO:0000313" key="2">
    <source>
        <dbReference type="EMBL" id="RRH88770.1"/>
    </source>
</evidence>
<dbReference type="AlphaFoldDB" id="A0A3P3EQR6"/>
<feature type="transmembrane region" description="Helical" evidence="1">
    <location>
        <begin position="218"/>
        <end position="238"/>
    </location>
</feature>
<dbReference type="OrthoDB" id="9775975at2"/>
<feature type="transmembrane region" description="Helical" evidence="1">
    <location>
        <begin position="331"/>
        <end position="350"/>
    </location>
</feature>
<dbReference type="PIRSF" id="PIRSF028704">
    <property type="entry name" value="UPC028704"/>
    <property type="match status" value="1"/>
</dbReference>
<accession>A0A3P3EQR6</accession>
<dbReference type="InterPro" id="IPR014550">
    <property type="entry name" value="UCP028704_OpgC"/>
</dbReference>
<feature type="transmembrane region" description="Helical" evidence="1">
    <location>
        <begin position="105"/>
        <end position="128"/>
    </location>
</feature>
<keyword evidence="1" id="KW-0812">Transmembrane</keyword>
<dbReference type="PANTHER" id="PTHR38592">
    <property type="entry name" value="BLL4819 PROTEIN"/>
    <property type="match status" value="1"/>
</dbReference>
<evidence type="ECO:0000256" key="1">
    <source>
        <dbReference type="SAM" id="Phobius"/>
    </source>
</evidence>
<feature type="transmembrane region" description="Helical" evidence="1">
    <location>
        <begin position="35"/>
        <end position="54"/>
    </location>
</feature>
<dbReference type="RefSeq" id="WP_125006910.1">
    <property type="nucleotide sequence ID" value="NZ_RQXT01000085.1"/>
</dbReference>
<gene>
    <name evidence="2" type="ORF">EH240_34935</name>
</gene>
<dbReference type="Pfam" id="PF10129">
    <property type="entry name" value="OpgC_C"/>
    <property type="match status" value="1"/>
</dbReference>
<feature type="transmembrane region" description="Helical" evidence="1">
    <location>
        <begin position="291"/>
        <end position="311"/>
    </location>
</feature>
<evidence type="ECO:0000313" key="3">
    <source>
        <dbReference type="Proteomes" id="UP000273786"/>
    </source>
</evidence>
<comment type="caution">
    <text evidence="2">The sequence shown here is derived from an EMBL/GenBank/DDBJ whole genome shotgun (WGS) entry which is preliminary data.</text>
</comment>
<keyword evidence="3" id="KW-1185">Reference proteome</keyword>
<reference evidence="2 3" key="1">
    <citation type="submission" date="2018-11" db="EMBL/GenBank/DDBJ databases">
        <title>the genome of Mesorhizobium tamadayense DSM 28320.</title>
        <authorList>
            <person name="Gao J."/>
        </authorList>
    </citation>
    <scope>NUCLEOTIDE SEQUENCE [LARGE SCALE GENOMIC DNA]</scope>
    <source>
        <strain evidence="2 3">DSM 28320</strain>
    </source>
</reference>
<proteinExistence type="predicted"/>
<feature type="transmembrane region" description="Helical" evidence="1">
    <location>
        <begin position="165"/>
        <end position="183"/>
    </location>
</feature>
<dbReference type="PANTHER" id="PTHR38592:SF3">
    <property type="entry name" value="BLL4819 PROTEIN"/>
    <property type="match status" value="1"/>
</dbReference>
<dbReference type="Proteomes" id="UP000273786">
    <property type="component" value="Unassembled WGS sequence"/>
</dbReference>
<feature type="transmembrane region" description="Helical" evidence="1">
    <location>
        <begin position="250"/>
        <end position="271"/>
    </location>
</feature>
<protein>
    <recommendedName>
        <fullName evidence="4">OpgC domain-containing protein</fullName>
    </recommendedName>
</protein>
<organism evidence="2 3">
    <name type="scientific">Mesorhizobium tamadayense</name>
    <dbReference type="NCBI Taxonomy" id="425306"/>
    <lineage>
        <taxon>Bacteria</taxon>
        <taxon>Pseudomonadati</taxon>
        <taxon>Pseudomonadota</taxon>
        <taxon>Alphaproteobacteria</taxon>
        <taxon>Hyphomicrobiales</taxon>
        <taxon>Phyllobacteriaceae</taxon>
        <taxon>Mesorhizobium</taxon>
    </lineage>
</organism>
<name>A0A3P3EQR6_9HYPH</name>
<sequence length="411" mass="44749">MTIPVSQRDMRANDRDTRINDRDTRIKDRDTRIDVLRALALLTIFIDHVPGTVFENLTYKNLGFSDAAEAFVLISGISVALAYGTKFKPGGRLLATLKMWRRAGVLYVTHIVITMLVIALFCATAVFAHRPELLKMINIEPLMRDTPEVLLGIVTLGHQLGYNNILPVYAALLLAAPAFVLFVSCRPVAALTVSGLLWLAAGIWQIAPPNYPEPGLWFLNPLSWQFLFNIGLAAMLHVKRGGSIPVNRWLLGAAGVYVLAAAVWVHSPLWGQITWFNLPVVIGGFDKTFLSLPRLLHILAVAYLVVALPAVSNLFRARPDNPLAILGKRSLPVFVAGTLIAMAAQVLKLINPGGLAYDTLLIAAGIAMQFALALYLEWLAGLGPARAKPAREEATRGAFGARPVPARVGGY</sequence>
<keyword evidence="1" id="KW-0472">Membrane</keyword>
<feature type="transmembrane region" description="Helical" evidence="1">
    <location>
        <begin position="188"/>
        <end position="206"/>
    </location>
</feature>
<feature type="transmembrane region" description="Helical" evidence="1">
    <location>
        <begin position="356"/>
        <end position="376"/>
    </location>
</feature>
<feature type="transmembrane region" description="Helical" evidence="1">
    <location>
        <begin position="66"/>
        <end position="84"/>
    </location>
</feature>